<dbReference type="EMBL" id="VSTH01000296">
    <property type="protein sequence ID" value="TYO60763.1"/>
    <property type="molecule type" value="Genomic_DNA"/>
</dbReference>
<comment type="caution">
    <text evidence="1">The sequence shown here is derived from an EMBL/GenBank/DDBJ whole genome shotgun (WGS) entry which is preliminary data.</text>
</comment>
<protein>
    <submittedName>
        <fullName evidence="1">Uncharacterized protein</fullName>
    </submittedName>
</protein>
<reference evidence="1 2" key="1">
    <citation type="submission" date="2019-08" db="EMBL/GenBank/DDBJ databases">
        <title>Bradyrhizobium hipponensis sp. nov., a rhizobium isolated from a Lupinus angustifolius root nodule in Tunisia.</title>
        <authorList>
            <person name="Off K."/>
            <person name="Rejili M."/>
            <person name="Mars M."/>
            <person name="Brachmann A."/>
            <person name="Marin M."/>
        </authorList>
    </citation>
    <scope>NUCLEOTIDE SEQUENCE [LARGE SCALE GENOMIC DNA]</scope>
    <source>
        <strain evidence="2">aSej3</strain>
    </source>
</reference>
<evidence type="ECO:0000313" key="2">
    <source>
        <dbReference type="Proteomes" id="UP000324797"/>
    </source>
</evidence>
<gene>
    <name evidence="1" type="ORF">FXV83_42065</name>
</gene>
<organism evidence="1 2">
    <name type="scientific">Bradyrhizobium hipponense</name>
    <dbReference type="NCBI Taxonomy" id="2605638"/>
    <lineage>
        <taxon>Bacteria</taxon>
        <taxon>Pseudomonadati</taxon>
        <taxon>Pseudomonadota</taxon>
        <taxon>Alphaproteobacteria</taxon>
        <taxon>Hyphomicrobiales</taxon>
        <taxon>Nitrobacteraceae</taxon>
        <taxon>Bradyrhizobium</taxon>
    </lineage>
</organism>
<proteinExistence type="predicted"/>
<dbReference type="Proteomes" id="UP000324797">
    <property type="component" value="Unassembled WGS sequence"/>
</dbReference>
<dbReference type="AlphaFoldDB" id="A0A5S4Y9M2"/>
<dbReference type="RefSeq" id="WP_148745861.1">
    <property type="nucleotide sequence ID" value="NZ_VSTH01000296.1"/>
</dbReference>
<evidence type="ECO:0000313" key="1">
    <source>
        <dbReference type="EMBL" id="TYO60763.1"/>
    </source>
</evidence>
<accession>A0A5S4Y9M2</accession>
<keyword evidence="2" id="KW-1185">Reference proteome</keyword>
<sequence length="100" mass="10977">MGTFYSDDKIQEAIAALEDHTPGIWERMKKMASAPDDPHDKEQEAELGAIVRVLTIVLPRVSFVAQAEDKNEARARLSIDVGNTVRAAIAPAKDVPKPRP</sequence>
<name>A0A5S4Y9M2_9BRAD</name>